<organism evidence="3 4">
    <name type="scientific">Favolaschia claudopus</name>
    <dbReference type="NCBI Taxonomy" id="2862362"/>
    <lineage>
        <taxon>Eukaryota</taxon>
        <taxon>Fungi</taxon>
        <taxon>Dikarya</taxon>
        <taxon>Basidiomycota</taxon>
        <taxon>Agaricomycotina</taxon>
        <taxon>Agaricomycetes</taxon>
        <taxon>Agaricomycetidae</taxon>
        <taxon>Agaricales</taxon>
        <taxon>Marasmiineae</taxon>
        <taxon>Mycenaceae</taxon>
        <taxon>Favolaschia</taxon>
    </lineage>
</organism>
<proteinExistence type="predicted"/>
<feature type="domain" description="Tet-like 2OG-Fe(II) oxygenase" evidence="2">
    <location>
        <begin position="200"/>
        <end position="406"/>
    </location>
</feature>
<name>A0AAV9ZLX9_9AGAR</name>
<gene>
    <name evidence="3" type="ORF">R3P38DRAFT_3230861</name>
</gene>
<reference evidence="3 4" key="1">
    <citation type="journal article" date="2024" name="J Genomics">
        <title>Draft genome sequencing and assembly of Favolaschia claudopus CIRM-BRFM 2984 isolated from oak limbs.</title>
        <authorList>
            <person name="Navarro D."/>
            <person name="Drula E."/>
            <person name="Chaduli D."/>
            <person name="Cazenave R."/>
            <person name="Ahrendt S."/>
            <person name="Wang J."/>
            <person name="Lipzen A."/>
            <person name="Daum C."/>
            <person name="Barry K."/>
            <person name="Grigoriev I.V."/>
            <person name="Favel A."/>
            <person name="Rosso M.N."/>
            <person name="Martin F."/>
        </authorList>
    </citation>
    <scope>NUCLEOTIDE SEQUENCE [LARGE SCALE GENOMIC DNA]</scope>
    <source>
        <strain evidence="3 4">CIRM-BRFM 2984</strain>
    </source>
</reference>
<evidence type="ECO:0000313" key="4">
    <source>
        <dbReference type="Proteomes" id="UP001362999"/>
    </source>
</evidence>
<protein>
    <submittedName>
        <fullName evidence="3">Polyketide synthase PksM</fullName>
    </submittedName>
</protein>
<dbReference type="Pfam" id="PF20515">
    <property type="entry name" value="2OG-FeII_Oxy_6"/>
    <property type="match status" value="1"/>
</dbReference>
<evidence type="ECO:0000259" key="2">
    <source>
        <dbReference type="Pfam" id="PF20515"/>
    </source>
</evidence>
<comment type="caution">
    <text evidence="3">The sequence shown here is derived from an EMBL/GenBank/DDBJ whole genome shotgun (WGS) entry which is preliminary data.</text>
</comment>
<dbReference type="InterPro" id="IPR046798">
    <property type="entry name" value="2OG-FeII_Oxy_6"/>
</dbReference>
<sequence>MSSVPQDVVDRLGALDLYDPKCEGYETDGSVETALSDPPDSGDERQLEDGEIADDNEKQAKNYKRSLRRTERRKGDSNRKAEELRKAQRTTQETLAPILGVVADEIHIHMVRRDLRGLERLREREKGSGTRKPGSLTHDDVNELIKVDWMFEPGIHIGYLSEKGKEQPTIVFMVKIKPWDSLQVETRNEFQQTLQTVMDWSQCTYAIKNNAAMKSPADHAEESIVVVAPRGTMVGIGWHASMEPGKTLVNYAPADKSEDGIDEYRRLNKRLPELAELYRQEFAGLFPAGMNHMQAFSDANAVASFGDILDGDAKQRPFANSLTATLNEFCNFQHMDKDAAPVAFGMWWEAQKLHGEWTFTPDADHARTTGGGFLWGAYGAGVDFARARGLVEIYWRGQLDWHGTLVSKDQDEFTRFGTSIQLTERGVRAMRSVWDVDQLAASGHDIHQLAPKSAARITTAADRIAKAGEQRVGASVSNTMPIIDLPC</sequence>
<dbReference type="Proteomes" id="UP001362999">
    <property type="component" value="Unassembled WGS sequence"/>
</dbReference>
<feature type="region of interest" description="Disordered" evidence="1">
    <location>
        <begin position="19"/>
        <end position="89"/>
    </location>
</feature>
<feature type="compositionally biased region" description="Basic residues" evidence="1">
    <location>
        <begin position="61"/>
        <end position="72"/>
    </location>
</feature>
<evidence type="ECO:0000256" key="1">
    <source>
        <dbReference type="SAM" id="MobiDB-lite"/>
    </source>
</evidence>
<dbReference type="EMBL" id="JAWWNJ010000132">
    <property type="protein sequence ID" value="KAK6985194.1"/>
    <property type="molecule type" value="Genomic_DNA"/>
</dbReference>
<evidence type="ECO:0000313" key="3">
    <source>
        <dbReference type="EMBL" id="KAK6985194.1"/>
    </source>
</evidence>
<keyword evidence="4" id="KW-1185">Reference proteome</keyword>
<accession>A0AAV9ZLX9</accession>
<feature type="compositionally biased region" description="Basic and acidic residues" evidence="1">
    <location>
        <begin position="73"/>
        <end position="86"/>
    </location>
</feature>
<dbReference type="AlphaFoldDB" id="A0AAV9ZLX9"/>